<evidence type="ECO:0000313" key="1">
    <source>
        <dbReference type="EMBL" id="GAA5500652.1"/>
    </source>
</evidence>
<dbReference type="NCBIfam" id="NF005603">
    <property type="entry name" value="PRK07340.1"/>
    <property type="match status" value="1"/>
</dbReference>
<dbReference type="Gene3D" id="3.30.1780.10">
    <property type="entry name" value="ornithine cyclodeaminase, domain 1"/>
    <property type="match status" value="1"/>
</dbReference>
<dbReference type="Proteomes" id="UP001458946">
    <property type="component" value="Unassembled WGS sequence"/>
</dbReference>
<organism evidence="1 2">
    <name type="scientific">Deinococcus xinjiangensis</name>
    <dbReference type="NCBI Taxonomy" id="457454"/>
    <lineage>
        <taxon>Bacteria</taxon>
        <taxon>Thermotogati</taxon>
        <taxon>Deinococcota</taxon>
        <taxon>Deinococci</taxon>
        <taxon>Deinococcales</taxon>
        <taxon>Deinococcaceae</taxon>
        <taxon>Deinococcus</taxon>
    </lineage>
</organism>
<keyword evidence="2" id="KW-1185">Reference proteome</keyword>
<comment type="caution">
    <text evidence="1">The sequence shown here is derived from an EMBL/GenBank/DDBJ whole genome shotgun (WGS) entry which is preliminary data.</text>
</comment>
<dbReference type="InterPro" id="IPR023401">
    <property type="entry name" value="ODC_N"/>
</dbReference>
<accession>A0ABP9V5V1</accession>
<reference evidence="1 2" key="1">
    <citation type="submission" date="2024-02" db="EMBL/GenBank/DDBJ databases">
        <title>Deinococcus xinjiangensis NBRC 107630.</title>
        <authorList>
            <person name="Ichikawa N."/>
            <person name="Katano-Makiyama Y."/>
            <person name="Hidaka K."/>
        </authorList>
    </citation>
    <scope>NUCLEOTIDE SEQUENCE [LARGE SCALE GENOMIC DNA]</scope>
    <source>
        <strain evidence="1 2">NBRC 107630</strain>
    </source>
</reference>
<sequence>MLSTDAQQTAALLPFRELVDALRMACAEYARGEILCPERLALPLAGGVLLSMPASAPDLAAHKLVTVCAGNPARGLPSILGTVSAIDPQTGQVRLSLDAPTVTARRTAAVSMLGIELLHGPPREVALIGTGAQARGHALALQALFPAVKVWVVGRRAEATTAFCDELGAAFSPVASVPDSADTVITATSSKTPIYTAPAQAGRLVVAVGAFTPDAAEIAPDTVRQSRIYTDDPTGARHEAGDLIGAGVDWPQVHALAEAIQNPPPSGPILLKTVGCAAWDLAACRVALAQAKA</sequence>
<dbReference type="NCBIfam" id="NF045512">
    <property type="entry name" value="PyrPipCarbRedLhpI"/>
    <property type="match status" value="1"/>
</dbReference>
<dbReference type="PANTHER" id="PTHR13812:SF19">
    <property type="entry name" value="KETIMINE REDUCTASE MU-CRYSTALLIN"/>
    <property type="match status" value="1"/>
</dbReference>
<protein>
    <submittedName>
        <fullName evidence="1">Delta(1)-pyrroline-2-carboxylate reductase 1</fullName>
    </submittedName>
</protein>
<evidence type="ECO:0000313" key="2">
    <source>
        <dbReference type="Proteomes" id="UP001458946"/>
    </source>
</evidence>
<dbReference type="RefSeq" id="WP_353540635.1">
    <property type="nucleotide sequence ID" value="NZ_BAABRN010000003.1"/>
</dbReference>
<dbReference type="InterPro" id="IPR003462">
    <property type="entry name" value="ODC_Mu_crystall"/>
</dbReference>
<dbReference type="EMBL" id="BAABRN010000003">
    <property type="protein sequence ID" value="GAA5500652.1"/>
    <property type="molecule type" value="Genomic_DNA"/>
</dbReference>
<dbReference type="SUPFAM" id="SSF51735">
    <property type="entry name" value="NAD(P)-binding Rossmann-fold domains"/>
    <property type="match status" value="1"/>
</dbReference>
<dbReference type="Gene3D" id="3.40.50.720">
    <property type="entry name" value="NAD(P)-binding Rossmann-like Domain"/>
    <property type="match status" value="1"/>
</dbReference>
<dbReference type="InterPro" id="IPR036291">
    <property type="entry name" value="NAD(P)-bd_dom_sf"/>
</dbReference>
<dbReference type="Pfam" id="PF02423">
    <property type="entry name" value="OCD_Mu_crystall"/>
    <property type="match status" value="1"/>
</dbReference>
<dbReference type="InterPro" id="IPR053444">
    <property type="entry name" value="Pyr2C_reductase-like"/>
</dbReference>
<proteinExistence type="predicted"/>
<gene>
    <name evidence="1" type="primary">ocd</name>
    <name evidence="1" type="ORF">Dxin01_00376</name>
</gene>
<name>A0ABP9V5V1_9DEIO</name>
<dbReference type="PIRSF" id="PIRSF001439">
    <property type="entry name" value="CryM"/>
    <property type="match status" value="1"/>
</dbReference>
<dbReference type="PANTHER" id="PTHR13812">
    <property type="entry name" value="KETIMINE REDUCTASE MU-CRYSTALLIN"/>
    <property type="match status" value="1"/>
</dbReference>